<comment type="caution">
    <text evidence="3">The sequence shown here is derived from an EMBL/GenBank/DDBJ whole genome shotgun (WGS) entry which is preliminary data.</text>
</comment>
<protein>
    <recommendedName>
        <fullName evidence="2">F-box domain-containing protein</fullName>
    </recommendedName>
</protein>
<proteinExistence type="predicted"/>
<dbReference type="Proteomes" id="UP000636709">
    <property type="component" value="Unassembled WGS sequence"/>
</dbReference>
<reference evidence="3" key="1">
    <citation type="submission" date="2020-07" db="EMBL/GenBank/DDBJ databases">
        <title>Genome sequence and genetic diversity analysis of an under-domesticated orphan crop, white fonio (Digitaria exilis).</title>
        <authorList>
            <person name="Bennetzen J.L."/>
            <person name="Chen S."/>
            <person name="Ma X."/>
            <person name="Wang X."/>
            <person name="Yssel A.E.J."/>
            <person name="Chaluvadi S.R."/>
            <person name="Johnson M."/>
            <person name="Gangashetty P."/>
            <person name="Hamidou F."/>
            <person name="Sanogo M.D."/>
            <person name="Zwaenepoel A."/>
            <person name="Wallace J."/>
            <person name="Van De Peer Y."/>
            <person name="Van Deynze A."/>
        </authorList>
    </citation>
    <scope>NUCLEOTIDE SEQUENCE</scope>
    <source>
        <tissue evidence="3">Leaves</tissue>
    </source>
</reference>
<gene>
    <name evidence="3" type="ORF">HU200_039753</name>
</gene>
<sequence length="960" mass="106821">MAARRRRRDKPLVLLARQPGGGPWRRRSGGDLPRRRGHGSSGAQHDGDLGGAPDRRRRPSGGSPFPDELLEEIFVRLADADDLALASAACTSFRRVISARHFLRRVSRLVDPDGFHPVEPPHRSAPAARAFDRAADPTFSFLPEPRRWVLCDTRDGLVLLFRRRVSRADAFDDLVVCDPLHRRYVQLPPIPDDLVASVLQPGWQPKRQEFTAFLAPTNSEDDDKDREERSPFSVNSTMVESGCWTMTESRTSAVAFVFCSGNSEWRGTTYHSSKSLSFGLFGYDHGYHHSYAHGCFFWTDDFWMCFSLVLDVHEMKFSIIDLPPKLNSGLLGVHAIIVDAGEGMLVFVVCLRITTNIWIPVADVANDARLYISMQIQQRRIHLSPHRPHAAGLAMASATARSIAATTAAQPSLPDELPNDLLEDIFLRLDDPADLARAYASCFSFRRHFLRRYRSLHRPPVVGFLSVSSGNPTPVGDRHPTSRFHPAEPPHRSVPAAADFALAFLSDPGRWSVRDVRDGRVLLSRESAVSGDAFEDLLEKETEDEDLPLRVICNVATDKEIRTLVFSSVTGKWRAVVELPGKPPLLLQLLLLDRMKFAHVDVPRESSYRMHSVVEVGGGRIGLLILGTRMLFLFSKAWPPDNNGDDGVKDYWRYDDAIPLADPVRGLEACLTSYGPAHLSIAAQPLSNLHFAMAESDRVETSHRTAGGEMAPAAVPTLPDEALEVIFLRLGGAADLARVSGACATFRRLVRGHLFLRRFHALHPPPVLGFLHNMAGSGAAAFLPAEPPHRSAPSARALLGAADLAFSFLPPPLDPPGYWTDRPWHWSVRDARDARVLLSRRVPTDNDFADRLLFWRTSPDDAFADLVVCDPLHRRYVQIPAIPEDLVPIQRCDGMKFQPFLAPACKDEEDPSFRVLYNVVSQDKVVTLDFSSLFTGEIDSEPAKFAPLLCMRLFLLGKSS</sequence>
<dbReference type="EMBL" id="JACEFO010001947">
    <property type="protein sequence ID" value="KAF8692152.1"/>
    <property type="molecule type" value="Genomic_DNA"/>
</dbReference>
<dbReference type="SMART" id="SM00256">
    <property type="entry name" value="FBOX"/>
    <property type="match status" value="2"/>
</dbReference>
<feature type="domain" description="F-box" evidence="2">
    <location>
        <begin position="718"/>
        <end position="759"/>
    </location>
</feature>
<dbReference type="AlphaFoldDB" id="A0A835B9S3"/>
<name>A0A835B9S3_9POAL</name>
<dbReference type="InterPro" id="IPR036047">
    <property type="entry name" value="F-box-like_dom_sf"/>
</dbReference>
<evidence type="ECO:0000313" key="4">
    <source>
        <dbReference type="Proteomes" id="UP000636709"/>
    </source>
</evidence>
<dbReference type="Pfam" id="PF12937">
    <property type="entry name" value="F-box-like"/>
    <property type="match status" value="1"/>
</dbReference>
<organism evidence="3 4">
    <name type="scientific">Digitaria exilis</name>
    <dbReference type="NCBI Taxonomy" id="1010633"/>
    <lineage>
        <taxon>Eukaryota</taxon>
        <taxon>Viridiplantae</taxon>
        <taxon>Streptophyta</taxon>
        <taxon>Embryophyta</taxon>
        <taxon>Tracheophyta</taxon>
        <taxon>Spermatophyta</taxon>
        <taxon>Magnoliopsida</taxon>
        <taxon>Liliopsida</taxon>
        <taxon>Poales</taxon>
        <taxon>Poaceae</taxon>
        <taxon>PACMAD clade</taxon>
        <taxon>Panicoideae</taxon>
        <taxon>Panicodae</taxon>
        <taxon>Paniceae</taxon>
        <taxon>Anthephorinae</taxon>
        <taxon>Digitaria</taxon>
    </lineage>
</organism>
<dbReference type="PANTHER" id="PTHR31264:SF7">
    <property type="entry name" value="F-BOX DOMAIN CONTAINING PROTEIN, EXPRESSED"/>
    <property type="match status" value="1"/>
</dbReference>
<evidence type="ECO:0000259" key="2">
    <source>
        <dbReference type="SMART" id="SM00256"/>
    </source>
</evidence>
<evidence type="ECO:0000313" key="3">
    <source>
        <dbReference type="EMBL" id="KAF8692152.1"/>
    </source>
</evidence>
<dbReference type="PANTHER" id="PTHR31264">
    <property type="entry name" value="OS07G0554500 PROTEIN-RELATED"/>
    <property type="match status" value="1"/>
</dbReference>
<feature type="region of interest" description="Disordered" evidence="1">
    <location>
        <begin position="1"/>
        <end position="63"/>
    </location>
</feature>
<feature type="domain" description="F-box" evidence="2">
    <location>
        <begin position="65"/>
        <end position="106"/>
    </location>
</feature>
<accession>A0A835B9S3</accession>
<evidence type="ECO:0000256" key="1">
    <source>
        <dbReference type="SAM" id="MobiDB-lite"/>
    </source>
</evidence>
<keyword evidence="4" id="KW-1185">Reference proteome</keyword>
<dbReference type="SUPFAM" id="SSF81383">
    <property type="entry name" value="F-box domain"/>
    <property type="match status" value="3"/>
</dbReference>
<dbReference type="InterPro" id="IPR001810">
    <property type="entry name" value="F-box_dom"/>
</dbReference>